<sequence length="516" mass="57428">MGGTIDRWLRQPLLTEKGAAANRWPRRILLLAWLAVTAWLAFNHVPWRDEARAWSLMLMAKDWPDLFRVVHGEGHPYLWYIILKAGHSLSGAKEVLQVAGFMIGAAAAALLILRGPFRLLPLALMAFSLWLGFEYVVLARNYGIAALLMFAIAALWPRVRDTLWLGVLLLLLANTNVPSVFLAGVFALYRMLEIWSANRDLRSAEWRRWAGNTALLLLGTVLCFLAVYPPANDAAAAANALPLTAMNLLAALATAYRSFIQVGFGDFSPMGIILVWLSVLVFARRTPALVTALAALICLRLFFFMVYPGYYRHSALFFAFMIALVWIEARKPTTEGERQSLLPLVGSWALFVLVAMQSVLYVIAPISNAVAGKPFSHAADLARLLDRPEYRGSLLMVEPDTMGESVAYQTGRPNWLIRQDRLGTVTPLANSGNKLLTLDRLADQAAAVHARTGKPVLIAINLPIDRLPPGKYDLMYRDYTVLTPDSVARFEARTRRIASLRNSGGDESYDVYVYPR</sequence>
<feature type="transmembrane region" description="Helical" evidence="1">
    <location>
        <begin position="163"/>
        <end position="189"/>
    </location>
</feature>
<reference evidence="3" key="1">
    <citation type="journal article" date="2019" name="Int. J. Syst. Evol. Microbiol.">
        <title>The Global Catalogue of Microorganisms (GCM) 10K type strain sequencing project: providing services to taxonomists for standard genome sequencing and annotation.</title>
        <authorList>
            <consortium name="The Broad Institute Genomics Platform"/>
            <consortium name="The Broad Institute Genome Sequencing Center for Infectious Disease"/>
            <person name="Wu L."/>
            <person name="Ma J."/>
        </authorList>
    </citation>
    <scope>NUCLEOTIDE SEQUENCE [LARGE SCALE GENOMIC DNA]</scope>
    <source>
        <strain evidence="3">NBRC 102146</strain>
    </source>
</reference>
<feature type="transmembrane region" description="Helical" evidence="1">
    <location>
        <begin position="209"/>
        <end position="228"/>
    </location>
</feature>
<feature type="transmembrane region" description="Helical" evidence="1">
    <location>
        <begin position="262"/>
        <end position="282"/>
    </location>
</feature>
<comment type="caution">
    <text evidence="2">The sequence shown here is derived from an EMBL/GenBank/DDBJ whole genome shotgun (WGS) entry which is preliminary data.</text>
</comment>
<dbReference type="Proteomes" id="UP001156703">
    <property type="component" value="Unassembled WGS sequence"/>
</dbReference>
<gene>
    <name evidence="2" type="ORF">GCM10007925_13160</name>
</gene>
<feature type="transmembrane region" description="Helical" evidence="1">
    <location>
        <begin position="95"/>
        <end position="117"/>
    </location>
</feature>
<feature type="transmembrane region" description="Helical" evidence="1">
    <location>
        <begin position="341"/>
        <end position="364"/>
    </location>
</feature>
<feature type="transmembrane region" description="Helical" evidence="1">
    <location>
        <begin position="137"/>
        <end position="156"/>
    </location>
</feature>
<accession>A0ABQ5Z4D3</accession>
<protein>
    <recommendedName>
        <fullName evidence="4">Glycosyltransferase RgtA/B/C/D-like domain-containing protein</fullName>
    </recommendedName>
</protein>
<dbReference type="EMBL" id="BSOO01000011">
    <property type="protein sequence ID" value="GLR47603.1"/>
    <property type="molecule type" value="Genomic_DNA"/>
</dbReference>
<name>A0ABQ5Z4D3_9SPHN</name>
<evidence type="ECO:0000313" key="2">
    <source>
        <dbReference type="EMBL" id="GLR47603.1"/>
    </source>
</evidence>
<keyword evidence="1" id="KW-1133">Transmembrane helix</keyword>
<feature type="transmembrane region" description="Helical" evidence="1">
    <location>
        <begin position="289"/>
        <end position="307"/>
    </location>
</feature>
<feature type="transmembrane region" description="Helical" evidence="1">
    <location>
        <begin position="28"/>
        <end position="46"/>
    </location>
</feature>
<keyword evidence="1" id="KW-0472">Membrane</keyword>
<keyword evidence="3" id="KW-1185">Reference proteome</keyword>
<evidence type="ECO:0008006" key="4">
    <source>
        <dbReference type="Google" id="ProtNLM"/>
    </source>
</evidence>
<evidence type="ECO:0000256" key="1">
    <source>
        <dbReference type="SAM" id="Phobius"/>
    </source>
</evidence>
<organism evidence="2 3">
    <name type="scientific">Sphingomonas astaxanthinifaciens DSM 22298</name>
    <dbReference type="NCBI Taxonomy" id="1123267"/>
    <lineage>
        <taxon>Bacteria</taxon>
        <taxon>Pseudomonadati</taxon>
        <taxon>Pseudomonadota</taxon>
        <taxon>Alphaproteobacteria</taxon>
        <taxon>Sphingomonadales</taxon>
        <taxon>Sphingomonadaceae</taxon>
        <taxon>Sphingomonas</taxon>
    </lineage>
</organism>
<dbReference type="RefSeq" id="WP_029940362.1">
    <property type="nucleotide sequence ID" value="NZ_BSOO01000011.1"/>
</dbReference>
<proteinExistence type="predicted"/>
<evidence type="ECO:0000313" key="3">
    <source>
        <dbReference type="Proteomes" id="UP001156703"/>
    </source>
</evidence>
<keyword evidence="1" id="KW-0812">Transmembrane</keyword>